<dbReference type="PANTHER" id="PTHR30069:SF29">
    <property type="entry name" value="HEMOGLOBIN AND HEMOGLOBIN-HAPTOGLOBIN-BINDING PROTEIN 1-RELATED"/>
    <property type="match status" value="1"/>
</dbReference>
<dbReference type="Pfam" id="PF07715">
    <property type="entry name" value="Plug"/>
    <property type="match status" value="1"/>
</dbReference>
<evidence type="ECO:0000256" key="1">
    <source>
        <dbReference type="ARBA" id="ARBA00004571"/>
    </source>
</evidence>
<reference evidence="11 12" key="1">
    <citation type="submission" date="2019-07" db="EMBL/GenBank/DDBJ databases">
        <title>Whole genome shotgun sequence of Chitinophaga cymbidii NBRC 109752.</title>
        <authorList>
            <person name="Hosoyama A."/>
            <person name="Uohara A."/>
            <person name="Ohji S."/>
            <person name="Ichikawa N."/>
        </authorList>
    </citation>
    <scope>NUCLEOTIDE SEQUENCE [LARGE SCALE GENOMIC DNA]</scope>
    <source>
        <strain evidence="11 12">NBRC 109752</strain>
    </source>
</reference>
<keyword evidence="7 8" id="KW-0998">Cell outer membrane</keyword>
<feature type="domain" description="TonB-dependent receptor plug" evidence="10">
    <location>
        <begin position="42"/>
        <end position="139"/>
    </location>
</feature>
<proteinExistence type="inferred from homology"/>
<dbReference type="Proteomes" id="UP000321436">
    <property type="component" value="Unassembled WGS sequence"/>
</dbReference>
<keyword evidence="3 8" id="KW-1134">Transmembrane beta strand</keyword>
<dbReference type="Gene3D" id="2.40.170.20">
    <property type="entry name" value="TonB-dependent receptor, beta-barrel domain"/>
    <property type="match status" value="1"/>
</dbReference>
<dbReference type="InterPro" id="IPR036942">
    <property type="entry name" value="Beta-barrel_TonB_sf"/>
</dbReference>
<dbReference type="SUPFAM" id="SSF56935">
    <property type="entry name" value="Porins"/>
    <property type="match status" value="1"/>
</dbReference>
<keyword evidence="5 9" id="KW-0732">Signal</keyword>
<evidence type="ECO:0000256" key="7">
    <source>
        <dbReference type="ARBA" id="ARBA00023237"/>
    </source>
</evidence>
<feature type="chain" id="PRO_5022198685" evidence="9">
    <location>
        <begin position="22"/>
        <end position="661"/>
    </location>
</feature>
<evidence type="ECO:0000256" key="3">
    <source>
        <dbReference type="ARBA" id="ARBA00022452"/>
    </source>
</evidence>
<dbReference type="AlphaFoldDB" id="A0A512RRT4"/>
<dbReference type="EMBL" id="BKAU01000006">
    <property type="protein sequence ID" value="GEP98408.1"/>
    <property type="molecule type" value="Genomic_DNA"/>
</dbReference>
<feature type="signal peptide" evidence="9">
    <location>
        <begin position="1"/>
        <end position="21"/>
    </location>
</feature>
<keyword evidence="12" id="KW-1185">Reference proteome</keyword>
<name>A0A512RRT4_9BACT</name>
<evidence type="ECO:0000256" key="2">
    <source>
        <dbReference type="ARBA" id="ARBA00022448"/>
    </source>
</evidence>
<keyword evidence="6 8" id="KW-0472">Membrane</keyword>
<gene>
    <name evidence="11" type="ORF">CCY01nite_46680</name>
</gene>
<dbReference type="GO" id="GO:0044718">
    <property type="term" value="P:siderophore transmembrane transport"/>
    <property type="evidence" value="ECO:0007669"/>
    <property type="project" value="TreeGrafter"/>
</dbReference>
<evidence type="ECO:0000256" key="9">
    <source>
        <dbReference type="SAM" id="SignalP"/>
    </source>
</evidence>
<evidence type="ECO:0000256" key="8">
    <source>
        <dbReference type="PROSITE-ProRule" id="PRU01360"/>
    </source>
</evidence>
<evidence type="ECO:0000259" key="10">
    <source>
        <dbReference type="Pfam" id="PF07715"/>
    </source>
</evidence>
<evidence type="ECO:0000313" key="12">
    <source>
        <dbReference type="Proteomes" id="UP000321436"/>
    </source>
</evidence>
<sequence length="661" mass="74260">MKTIVPLAIIHLILFSFSATAQRDSSGVFHLGEVVIKDIKQDVVNREDIDRHQRLNVATALNLLPGVTLGSVGPRNESVVFIRGFNLRQVPVFVDGVPVYVPYDGYVDLARFTTFGVSRIDVSKGSASVLYGPNTMGGAINLVSVKPVHRLDLEAGAGWLAGGHEGYLNIGGRLKKFYVQAGVSRYKRDHFGLSGNYTPTKTEDGKERENSMHEDVQFNIKIGYTPNSRSEYAIGYIDQQGEKGTPVYAGADSLNSLLKNPRYWKWPYWNKKSLYFISNMQPDSLSEVKLRVYFDQFRNRLDSYDDGSYTAQTRPYAFSSIYDDHSIGASAEYSRNIRTDNRLSAALHAKRDIHKEHNIGEPVRKTADNTYAVSISDEQRFSDNWAAKAGVSWNMRENDGAENYDSQTGAVSQFDAATNTAWNVQASLARYFTPARSVRASFGRMTRLATIKDRYSYRMGTAVPNPALKAEHALHYELSYEDASIRRVRLQAAVFYSSIGNVIQNVNNVQYDTPAGRWLSQMQNKGRAAFYGGEAAVSYNIGMLQTGINYSFIRRKNLDDKNIRFTDVPEHKLSGTATYSIARVALTVDGEYNTYRYSTSYGTKAPGFFLLHGSLAVPVQSWLQVRMGVNNIFDKDYVLVEGFPEQGRNYFIKLNFNYSIL</sequence>
<evidence type="ECO:0000313" key="11">
    <source>
        <dbReference type="EMBL" id="GEP98408.1"/>
    </source>
</evidence>
<accession>A0A512RRT4</accession>
<dbReference type="InterPro" id="IPR037066">
    <property type="entry name" value="Plug_dom_sf"/>
</dbReference>
<comment type="subcellular location">
    <subcellularLocation>
        <location evidence="1 8">Cell outer membrane</location>
        <topology evidence="1 8">Multi-pass membrane protein</topology>
    </subcellularLocation>
</comment>
<evidence type="ECO:0000256" key="6">
    <source>
        <dbReference type="ARBA" id="ARBA00023136"/>
    </source>
</evidence>
<dbReference type="InterPro" id="IPR012910">
    <property type="entry name" value="Plug_dom"/>
</dbReference>
<keyword evidence="4 8" id="KW-0812">Transmembrane</keyword>
<dbReference type="PANTHER" id="PTHR30069">
    <property type="entry name" value="TONB-DEPENDENT OUTER MEMBRANE RECEPTOR"/>
    <property type="match status" value="1"/>
</dbReference>
<evidence type="ECO:0000256" key="4">
    <source>
        <dbReference type="ARBA" id="ARBA00022692"/>
    </source>
</evidence>
<dbReference type="RefSeq" id="WP_146866939.1">
    <property type="nucleotide sequence ID" value="NZ_BKAU01000006.1"/>
</dbReference>
<comment type="caution">
    <text evidence="11">The sequence shown here is derived from an EMBL/GenBank/DDBJ whole genome shotgun (WGS) entry which is preliminary data.</text>
</comment>
<dbReference type="GO" id="GO:0015344">
    <property type="term" value="F:siderophore uptake transmembrane transporter activity"/>
    <property type="evidence" value="ECO:0007669"/>
    <property type="project" value="TreeGrafter"/>
</dbReference>
<dbReference type="OrthoDB" id="9758472at2"/>
<keyword evidence="11" id="KW-0675">Receptor</keyword>
<dbReference type="CDD" id="cd01347">
    <property type="entry name" value="ligand_gated_channel"/>
    <property type="match status" value="1"/>
</dbReference>
<organism evidence="11 12">
    <name type="scientific">Chitinophaga cymbidii</name>
    <dbReference type="NCBI Taxonomy" id="1096750"/>
    <lineage>
        <taxon>Bacteria</taxon>
        <taxon>Pseudomonadati</taxon>
        <taxon>Bacteroidota</taxon>
        <taxon>Chitinophagia</taxon>
        <taxon>Chitinophagales</taxon>
        <taxon>Chitinophagaceae</taxon>
        <taxon>Chitinophaga</taxon>
    </lineage>
</organism>
<keyword evidence="2 8" id="KW-0813">Transport</keyword>
<dbReference type="GO" id="GO:0009279">
    <property type="term" value="C:cell outer membrane"/>
    <property type="evidence" value="ECO:0007669"/>
    <property type="project" value="UniProtKB-SubCell"/>
</dbReference>
<protein>
    <submittedName>
        <fullName evidence="11">TonB-dependent receptor</fullName>
    </submittedName>
</protein>
<dbReference type="Gene3D" id="2.170.130.10">
    <property type="entry name" value="TonB-dependent receptor, plug domain"/>
    <property type="match status" value="1"/>
</dbReference>
<comment type="similarity">
    <text evidence="8">Belongs to the TonB-dependent receptor family.</text>
</comment>
<dbReference type="PROSITE" id="PS52016">
    <property type="entry name" value="TONB_DEPENDENT_REC_3"/>
    <property type="match status" value="1"/>
</dbReference>
<evidence type="ECO:0000256" key="5">
    <source>
        <dbReference type="ARBA" id="ARBA00022729"/>
    </source>
</evidence>
<dbReference type="InterPro" id="IPR039426">
    <property type="entry name" value="TonB-dep_rcpt-like"/>
</dbReference>